<evidence type="ECO:0000313" key="4">
    <source>
        <dbReference type="Proteomes" id="UP000182983"/>
    </source>
</evidence>
<dbReference type="InterPro" id="IPR006311">
    <property type="entry name" value="TAT_signal"/>
</dbReference>
<dbReference type="AlphaFoldDB" id="A0A1H6HGC1"/>
<dbReference type="Gene3D" id="3.20.20.80">
    <property type="entry name" value="Glycosidases"/>
    <property type="match status" value="1"/>
</dbReference>
<evidence type="ECO:0000256" key="1">
    <source>
        <dbReference type="ARBA" id="ARBA00010646"/>
    </source>
</evidence>
<evidence type="ECO:0000313" key="3">
    <source>
        <dbReference type="EMBL" id="SEH34152.1"/>
    </source>
</evidence>
<dbReference type="PANTHER" id="PTHR34135">
    <property type="entry name" value="LYSOZYME"/>
    <property type="match status" value="1"/>
</dbReference>
<sequence>MSVSRRMAMMGLAATVGGCAAPPQLARRPAPPSSATTATAALPGDDLVLLTPPSRRPSAVPGGVDDPSRIGLDAVIDISHFNRVGDIARARAGSNILGVIHKASEGYDWIDPLYTERRAACEAAGLLWGAYHFGTFERPGAEQARSFLAAAQPSSDTLLALDLELNERNQANSMDIVRAEDFVRAILMATGRLPLLYVHPAWADGEAMGGRGRTLGGAIRPGSMLAACDLWLADYRAQPELPTAWVGRGWRLWQYAGDGTSGGPFKTRTRQVAGIEKCDRNLFAADQTTLTRYWRRGARSG</sequence>
<dbReference type="RefSeq" id="WP_074767157.1">
    <property type="nucleotide sequence ID" value="NZ_FNWO01000005.1"/>
</dbReference>
<dbReference type="PROSITE" id="PS51257">
    <property type="entry name" value="PROKAR_LIPOPROTEIN"/>
    <property type="match status" value="1"/>
</dbReference>
<dbReference type="GO" id="GO:0009253">
    <property type="term" value="P:peptidoglycan catabolic process"/>
    <property type="evidence" value="ECO:0007669"/>
    <property type="project" value="InterPro"/>
</dbReference>
<dbReference type="EMBL" id="FNWO01000005">
    <property type="protein sequence ID" value="SEH34152.1"/>
    <property type="molecule type" value="Genomic_DNA"/>
</dbReference>
<dbReference type="InterPro" id="IPR002053">
    <property type="entry name" value="Glyco_hydro_25"/>
</dbReference>
<comment type="similarity">
    <text evidence="1">Belongs to the glycosyl hydrolase 25 family.</text>
</comment>
<dbReference type="InterPro" id="IPR017853">
    <property type="entry name" value="GH"/>
</dbReference>
<dbReference type="SUPFAM" id="SSF51445">
    <property type="entry name" value="(Trans)glycosidases"/>
    <property type="match status" value="1"/>
</dbReference>
<name>A0A1H6HGC1_MAGFU</name>
<dbReference type="PANTHER" id="PTHR34135:SF2">
    <property type="entry name" value="LYSOZYME"/>
    <property type="match status" value="1"/>
</dbReference>
<protein>
    <submittedName>
        <fullName evidence="3">Lysozyme</fullName>
    </submittedName>
</protein>
<dbReference type="PROSITE" id="PS51318">
    <property type="entry name" value="TAT"/>
    <property type="match status" value="1"/>
</dbReference>
<proteinExistence type="inferred from homology"/>
<feature type="chain" id="PRO_5010223851" evidence="2">
    <location>
        <begin position="21"/>
        <end position="301"/>
    </location>
</feature>
<keyword evidence="2" id="KW-0732">Signal</keyword>
<accession>A0A1H6HGC1</accession>
<dbReference type="GO" id="GO:0003796">
    <property type="term" value="F:lysozyme activity"/>
    <property type="evidence" value="ECO:0007669"/>
    <property type="project" value="InterPro"/>
</dbReference>
<dbReference type="CDD" id="cd00599">
    <property type="entry name" value="GH25_muramidase"/>
    <property type="match status" value="1"/>
</dbReference>
<dbReference type="OrthoDB" id="5298492at2"/>
<evidence type="ECO:0000256" key="2">
    <source>
        <dbReference type="SAM" id="SignalP"/>
    </source>
</evidence>
<feature type="signal peptide" evidence="2">
    <location>
        <begin position="1"/>
        <end position="20"/>
    </location>
</feature>
<organism evidence="3 4">
    <name type="scientific">Magnetospirillum fulvum</name>
    <name type="common">Rhodospirillum fulvum</name>
    <dbReference type="NCBI Taxonomy" id="1082"/>
    <lineage>
        <taxon>Bacteria</taxon>
        <taxon>Pseudomonadati</taxon>
        <taxon>Pseudomonadota</taxon>
        <taxon>Alphaproteobacteria</taxon>
        <taxon>Rhodospirillales</taxon>
        <taxon>Rhodospirillaceae</taxon>
        <taxon>Magnetospirillum</taxon>
    </lineage>
</organism>
<gene>
    <name evidence="3" type="ORF">SAMN04244559_01538</name>
</gene>
<dbReference type="Pfam" id="PF01183">
    <property type="entry name" value="Glyco_hydro_25"/>
    <property type="match status" value="1"/>
</dbReference>
<dbReference type="Proteomes" id="UP000182983">
    <property type="component" value="Unassembled WGS sequence"/>
</dbReference>
<keyword evidence="4" id="KW-1185">Reference proteome</keyword>
<reference evidence="4" key="1">
    <citation type="submission" date="2016-10" db="EMBL/GenBank/DDBJ databases">
        <authorList>
            <person name="Varghese N."/>
            <person name="Submissions S."/>
        </authorList>
    </citation>
    <scope>NUCLEOTIDE SEQUENCE [LARGE SCALE GENOMIC DNA]</scope>
    <source>
        <strain evidence="4">DSM 13234</strain>
    </source>
</reference>
<dbReference type="GO" id="GO:0016052">
    <property type="term" value="P:carbohydrate catabolic process"/>
    <property type="evidence" value="ECO:0007669"/>
    <property type="project" value="TreeGrafter"/>
</dbReference>
<dbReference type="PROSITE" id="PS51904">
    <property type="entry name" value="GLYCOSYL_HYDROL_F25_2"/>
    <property type="match status" value="1"/>
</dbReference>
<dbReference type="GO" id="GO:0016998">
    <property type="term" value="P:cell wall macromolecule catabolic process"/>
    <property type="evidence" value="ECO:0007669"/>
    <property type="project" value="InterPro"/>
</dbReference>